<dbReference type="EMBL" id="BPVZ01000168">
    <property type="protein sequence ID" value="GKV43419.1"/>
    <property type="molecule type" value="Genomic_DNA"/>
</dbReference>
<gene>
    <name evidence="1" type="ORF">SLEP1_g50710</name>
</gene>
<keyword evidence="2" id="KW-1185">Reference proteome</keyword>
<sequence length="248" mass="28730">MMTWSYPTQKQKWDPPNYNFASSSSSNIFFLKSSFIQTINSIKQLNNQFNIKPNRNLVPGFEKKPSTWVREETQHLGSNETQVPRFSKDWVLEGLGSRRNPSAWVREETQHLGYFENPTPGFFPRPRFEKKPNAWVLPKAWVPTNPTLGFSKEPSRLGSRRNPAPGFLKEPNAWVLPKAWVPTNPALGFQRTQRLGSNEPSAWVLEGTQALGFKKELSTWVREGIQWRLLVQFALYSSRVQRGRRGRR</sequence>
<name>A0AAV5M301_9ROSI</name>
<organism evidence="1 2">
    <name type="scientific">Rubroshorea leprosula</name>
    <dbReference type="NCBI Taxonomy" id="152421"/>
    <lineage>
        <taxon>Eukaryota</taxon>
        <taxon>Viridiplantae</taxon>
        <taxon>Streptophyta</taxon>
        <taxon>Embryophyta</taxon>
        <taxon>Tracheophyta</taxon>
        <taxon>Spermatophyta</taxon>
        <taxon>Magnoliopsida</taxon>
        <taxon>eudicotyledons</taxon>
        <taxon>Gunneridae</taxon>
        <taxon>Pentapetalae</taxon>
        <taxon>rosids</taxon>
        <taxon>malvids</taxon>
        <taxon>Malvales</taxon>
        <taxon>Dipterocarpaceae</taxon>
        <taxon>Rubroshorea</taxon>
    </lineage>
</organism>
<dbReference type="AlphaFoldDB" id="A0AAV5M301"/>
<proteinExistence type="predicted"/>
<protein>
    <submittedName>
        <fullName evidence="1">Uncharacterized protein</fullName>
    </submittedName>
</protein>
<accession>A0AAV5M301</accession>
<dbReference type="Proteomes" id="UP001054252">
    <property type="component" value="Unassembled WGS sequence"/>
</dbReference>
<evidence type="ECO:0000313" key="2">
    <source>
        <dbReference type="Proteomes" id="UP001054252"/>
    </source>
</evidence>
<reference evidence="1 2" key="1">
    <citation type="journal article" date="2021" name="Commun. Biol.">
        <title>The genome of Shorea leprosula (Dipterocarpaceae) highlights the ecological relevance of drought in aseasonal tropical rainforests.</title>
        <authorList>
            <person name="Ng K.K.S."/>
            <person name="Kobayashi M.J."/>
            <person name="Fawcett J.A."/>
            <person name="Hatakeyama M."/>
            <person name="Paape T."/>
            <person name="Ng C.H."/>
            <person name="Ang C.C."/>
            <person name="Tnah L.H."/>
            <person name="Lee C.T."/>
            <person name="Nishiyama T."/>
            <person name="Sese J."/>
            <person name="O'Brien M.J."/>
            <person name="Copetti D."/>
            <person name="Mohd Noor M.I."/>
            <person name="Ong R.C."/>
            <person name="Putra M."/>
            <person name="Sireger I.Z."/>
            <person name="Indrioko S."/>
            <person name="Kosugi Y."/>
            <person name="Izuno A."/>
            <person name="Isagi Y."/>
            <person name="Lee S.L."/>
            <person name="Shimizu K.K."/>
        </authorList>
    </citation>
    <scope>NUCLEOTIDE SEQUENCE [LARGE SCALE GENOMIC DNA]</scope>
    <source>
        <strain evidence="1">214</strain>
    </source>
</reference>
<comment type="caution">
    <text evidence="1">The sequence shown here is derived from an EMBL/GenBank/DDBJ whole genome shotgun (WGS) entry which is preliminary data.</text>
</comment>
<evidence type="ECO:0000313" key="1">
    <source>
        <dbReference type="EMBL" id="GKV43419.1"/>
    </source>
</evidence>